<dbReference type="Proteomes" id="UP000288805">
    <property type="component" value="Unassembled WGS sequence"/>
</dbReference>
<evidence type="ECO:0000256" key="7">
    <source>
        <dbReference type="ARBA" id="ARBA00023177"/>
    </source>
</evidence>
<comment type="caution">
    <text evidence="10">The sequence shown here is derived from an EMBL/GenBank/DDBJ whole genome shotgun (WGS) entry which is preliminary data.</text>
</comment>
<dbReference type="PANTHER" id="PTHR43029:SF11">
    <property type="entry name" value="AMMONIUM TRANSPORTER"/>
    <property type="match status" value="1"/>
</dbReference>
<organism evidence="10 11">
    <name type="scientific">Vitis vinifera</name>
    <name type="common">Grape</name>
    <dbReference type="NCBI Taxonomy" id="29760"/>
    <lineage>
        <taxon>Eukaryota</taxon>
        <taxon>Viridiplantae</taxon>
        <taxon>Streptophyta</taxon>
        <taxon>Embryophyta</taxon>
        <taxon>Tracheophyta</taxon>
        <taxon>Spermatophyta</taxon>
        <taxon>Magnoliopsida</taxon>
        <taxon>eudicotyledons</taxon>
        <taxon>Gunneridae</taxon>
        <taxon>Pentapetalae</taxon>
        <taxon>rosids</taxon>
        <taxon>Vitales</taxon>
        <taxon>Vitaceae</taxon>
        <taxon>Viteae</taxon>
        <taxon>Vitis</taxon>
    </lineage>
</organism>
<keyword evidence="5 8" id="KW-1133">Transmembrane helix</keyword>
<feature type="transmembrane region" description="Helical" evidence="8">
    <location>
        <begin position="52"/>
        <end position="74"/>
    </location>
</feature>
<name>A0A438F425_VITVI</name>
<evidence type="ECO:0000256" key="8">
    <source>
        <dbReference type="RuleBase" id="RU362002"/>
    </source>
</evidence>
<proteinExistence type="inferred from homology"/>
<feature type="transmembrane region" description="Helical" evidence="8">
    <location>
        <begin position="281"/>
        <end position="312"/>
    </location>
</feature>
<dbReference type="InterPro" id="IPR024041">
    <property type="entry name" value="NH4_transpt_AmtB-like_dom"/>
</dbReference>
<evidence type="ECO:0000313" key="10">
    <source>
        <dbReference type="EMBL" id="RVW54735.1"/>
    </source>
</evidence>
<feature type="transmembrane region" description="Helical" evidence="8">
    <location>
        <begin position="392"/>
        <end position="417"/>
    </location>
</feature>
<feature type="transmembrane region" description="Helical" evidence="8">
    <location>
        <begin position="210"/>
        <end position="227"/>
    </location>
</feature>
<keyword evidence="3 8" id="KW-0813">Transport</keyword>
<dbReference type="Gene3D" id="1.10.3430.10">
    <property type="entry name" value="Ammonium transporter AmtB like domains"/>
    <property type="match status" value="1"/>
</dbReference>
<dbReference type="PANTHER" id="PTHR43029">
    <property type="entry name" value="AMMONIUM TRANSPORTER MEP2"/>
    <property type="match status" value="1"/>
</dbReference>
<comment type="similarity">
    <text evidence="2 8">Belongs to the ammonia transporter channel (TC 1.A.11.2) family.</text>
</comment>
<feature type="transmembrane region" description="Helical" evidence="8">
    <location>
        <begin position="332"/>
        <end position="352"/>
    </location>
</feature>
<evidence type="ECO:0000256" key="2">
    <source>
        <dbReference type="ARBA" id="ARBA00005887"/>
    </source>
</evidence>
<keyword evidence="7 8" id="KW-0924">Ammonia transport</keyword>
<accession>A0A438F425</accession>
<feature type="transmembrane region" description="Helical" evidence="8">
    <location>
        <begin position="23"/>
        <end position="45"/>
    </location>
</feature>
<comment type="subcellular location">
    <subcellularLocation>
        <location evidence="1 8">Cell membrane</location>
        <topology evidence="1 8">Multi-pass membrane protein</topology>
    </subcellularLocation>
</comment>
<feature type="domain" description="Ammonium transporter AmtB-like" evidence="9">
    <location>
        <begin position="23"/>
        <end position="439"/>
    </location>
</feature>
<evidence type="ECO:0000256" key="5">
    <source>
        <dbReference type="ARBA" id="ARBA00022989"/>
    </source>
</evidence>
<dbReference type="InterPro" id="IPR029020">
    <property type="entry name" value="Ammonium/urea_transptr"/>
</dbReference>
<dbReference type="PRINTS" id="PR00342">
    <property type="entry name" value="RHESUSRHD"/>
</dbReference>
<dbReference type="GO" id="GO:0005886">
    <property type="term" value="C:plasma membrane"/>
    <property type="evidence" value="ECO:0007669"/>
    <property type="project" value="UniProtKB-SubCell"/>
</dbReference>
<dbReference type="NCBIfam" id="TIGR00836">
    <property type="entry name" value="amt"/>
    <property type="match status" value="1"/>
</dbReference>
<keyword evidence="6 8" id="KW-0472">Membrane</keyword>
<dbReference type="Pfam" id="PF00909">
    <property type="entry name" value="Ammonium_transp"/>
    <property type="match status" value="1"/>
</dbReference>
<gene>
    <name evidence="10" type="primary">AMT3-1_9</name>
    <name evidence="10" type="ORF">CK203_071896</name>
</gene>
<dbReference type="FunFam" id="1.10.3430.10:FF:000005">
    <property type="entry name" value="Ammonium transporter"/>
    <property type="match status" value="1"/>
</dbReference>
<evidence type="ECO:0000256" key="4">
    <source>
        <dbReference type="ARBA" id="ARBA00022692"/>
    </source>
</evidence>
<evidence type="ECO:0000259" key="9">
    <source>
        <dbReference type="Pfam" id="PF00909"/>
    </source>
</evidence>
<dbReference type="InterPro" id="IPR002229">
    <property type="entry name" value="RhesusRHD"/>
</dbReference>
<evidence type="ECO:0000256" key="1">
    <source>
        <dbReference type="ARBA" id="ARBA00004651"/>
    </source>
</evidence>
<dbReference type="InterPro" id="IPR001905">
    <property type="entry name" value="Ammonium_transpt"/>
</dbReference>
<comment type="caution">
    <text evidence="8">Lacks conserved residue(s) required for the propagation of feature annotation.</text>
</comment>
<dbReference type="InterPro" id="IPR018047">
    <property type="entry name" value="Ammonium_transpt_CS"/>
</dbReference>
<dbReference type="EMBL" id="QGNW01001125">
    <property type="protein sequence ID" value="RVW54735.1"/>
    <property type="molecule type" value="Genomic_DNA"/>
</dbReference>
<dbReference type="AlphaFoldDB" id="A0A438F425"/>
<reference evidence="10 11" key="1">
    <citation type="journal article" date="2018" name="PLoS Genet.">
        <title>Population sequencing reveals clonal diversity and ancestral inbreeding in the grapevine cultivar Chardonnay.</title>
        <authorList>
            <person name="Roach M.J."/>
            <person name="Johnson D.L."/>
            <person name="Bohlmann J."/>
            <person name="van Vuuren H.J."/>
            <person name="Jones S.J."/>
            <person name="Pretorius I.S."/>
            <person name="Schmidt S.A."/>
            <person name="Borneman A.R."/>
        </authorList>
    </citation>
    <scope>NUCLEOTIDE SEQUENCE [LARGE SCALE GENOMIC DNA]</scope>
    <source>
        <strain evidence="11">cv. Chardonnay</strain>
        <tissue evidence="10">Leaf</tissue>
    </source>
</reference>
<dbReference type="PROSITE" id="PS01219">
    <property type="entry name" value="AMMONIUM_TRANSP"/>
    <property type="match status" value="1"/>
</dbReference>
<evidence type="ECO:0000256" key="6">
    <source>
        <dbReference type="ARBA" id="ARBA00023136"/>
    </source>
</evidence>
<protein>
    <recommendedName>
        <fullName evidence="8">Ammonium transporter</fullName>
    </recommendedName>
</protein>
<evidence type="ECO:0000313" key="11">
    <source>
        <dbReference type="Proteomes" id="UP000288805"/>
    </source>
</evidence>
<dbReference type="SUPFAM" id="SSF111352">
    <property type="entry name" value="Ammonium transporter"/>
    <property type="match status" value="1"/>
</dbReference>
<keyword evidence="4 8" id="KW-0812">Transmembrane</keyword>
<sequence>MKLPLNLIPDEASPEWMNKGDNAWQLTAATLVGLQSMPGLVILYGSIVKKKWAVNSAFMAFYAFAMVLVCWVGWGYQMSFGEKLAPFIGKPNVALDQGYLLKQAFLGYFPNATMIYFQFVFAAITLILIAGALLGRMNFRAWMLFVPLWLTFSYTVGAFSLWCPDGWLAKLGTIDYSGGYVIHLSSGVAGFTAAYWVGPRASKDRERFPPNNILLMLAGAGLLWMGWTGFNGGDPYAVSTDASLAVLNTHVCAATSLLTWLMLDIIFFGKPSVIGATQGMITGLVCITPAAGVVQGWAAIIMGVLSGSIPWYTMMVVHKNIWLLKQVDDTMAVFHTHAVAGSLGGILTGFFAEPNLCRIFYLVPDYEHYIGLAYGFQTGRTTAGFRQMGVQIAGIVFVITLNVIMTSLICLFIRLIVPLRLADDELQTGDDAVHGEEAYALWGDGEKFESKHNSAFGMEEFPSVVPRTGGQV</sequence>
<feature type="transmembrane region" description="Helical" evidence="8">
    <location>
        <begin position="115"/>
        <end position="134"/>
    </location>
</feature>
<dbReference type="GO" id="GO:0008519">
    <property type="term" value="F:ammonium channel activity"/>
    <property type="evidence" value="ECO:0007669"/>
    <property type="project" value="InterPro"/>
</dbReference>
<evidence type="ECO:0000256" key="3">
    <source>
        <dbReference type="ARBA" id="ARBA00022448"/>
    </source>
</evidence>
<feature type="transmembrane region" description="Helical" evidence="8">
    <location>
        <begin position="141"/>
        <end position="160"/>
    </location>
</feature>
<feature type="transmembrane region" description="Helical" evidence="8">
    <location>
        <begin position="180"/>
        <end position="198"/>
    </location>
</feature>